<evidence type="ECO:0000256" key="5">
    <source>
        <dbReference type="ARBA" id="ARBA00022694"/>
    </source>
</evidence>
<feature type="domain" description="Ribosomal RNA large subunit methyltransferase K/L-like methyltransferase" evidence="6">
    <location>
        <begin position="198"/>
        <end position="245"/>
    </location>
</feature>
<dbReference type="InterPro" id="IPR053943">
    <property type="entry name" value="RlmKL-like_Mtase_CS"/>
</dbReference>
<gene>
    <name evidence="7" type="ORF">A2V81_00780</name>
</gene>
<sequence>MYFFYFGRHPKLSLWELHNVLPETALLPHPLGVIVDEKDMKGVDIALLQKRLGGTREIVFFHKQTFADWEEALVEKKDWLARETGREITLIAPDVNDPGRELMLKKLKIQVHEETKLPIRYRLDKHYLVEEGGTVFWWLKKSDNEFWLGKALAQQTVKAYEERDYGKPSRSMQRGMLPPKLAQIIINGARFAKDENKNKDKMMLWDPFCGTGTVLIEAALSGIQSIGSDIDAVAIAETKKNISAILDNDHQKKIHNLWQQDITQLWDERSSEATVIVAEGYLGPLLTSKLQSMSDTRSFWQKVEPLYQKFFHRLKDSQVKKIVIATPLVITNEGISRLAKRTWDILLKNGWQKIFSDDYTRPDQFVGREISCIHKS</sequence>
<evidence type="ECO:0000313" key="7">
    <source>
        <dbReference type="EMBL" id="OGC81330.1"/>
    </source>
</evidence>
<organism evidence="7 8">
    <name type="scientific">Candidatus Abawacabacteria bacterium RBG_16_42_10</name>
    <dbReference type="NCBI Taxonomy" id="1817814"/>
    <lineage>
        <taxon>Bacteria</taxon>
        <taxon>Candidatus Abawacaibacteriota</taxon>
    </lineage>
</organism>
<proteinExistence type="predicted"/>
<dbReference type="PANTHER" id="PTHR14911">
    <property type="entry name" value="THUMP DOMAIN-CONTAINING"/>
    <property type="match status" value="1"/>
</dbReference>
<dbReference type="EMBL" id="MEWR01000028">
    <property type="protein sequence ID" value="OGC81330.1"/>
    <property type="molecule type" value="Genomic_DNA"/>
</dbReference>
<dbReference type="GO" id="GO:0005737">
    <property type="term" value="C:cytoplasm"/>
    <property type="evidence" value="ECO:0007669"/>
    <property type="project" value="UniProtKB-SubCell"/>
</dbReference>
<evidence type="ECO:0000259" key="6">
    <source>
        <dbReference type="Pfam" id="PF01170"/>
    </source>
</evidence>
<keyword evidence="5" id="KW-0819">tRNA processing</keyword>
<dbReference type="Proteomes" id="UP000177614">
    <property type="component" value="Unassembled WGS sequence"/>
</dbReference>
<protein>
    <recommendedName>
        <fullName evidence="6">Ribosomal RNA large subunit methyltransferase K/L-like methyltransferase domain-containing protein</fullName>
    </recommendedName>
</protein>
<dbReference type="Gene3D" id="3.40.50.150">
    <property type="entry name" value="Vaccinia Virus protein VP39"/>
    <property type="match status" value="1"/>
</dbReference>
<dbReference type="SUPFAM" id="SSF53335">
    <property type="entry name" value="S-adenosyl-L-methionine-dependent methyltransferases"/>
    <property type="match status" value="1"/>
</dbReference>
<accession>A0A1F4XI86</accession>
<evidence type="ECO:0000256" key="2">
    <source>
        <dbReference type="ARBA" id="ARBA00022490"/>
    </source>
</evidence>
<dbReference type="Pfam" id="PF01170">
    <property type="entry name" value="UPF0020"/>
    <property type="match status" value="1"/>
</dbReference>
<evidence type="ECO:0000256" key="3">
    <source>
        <dbReference type="ARBA" id="ARBA00022603"/>
    </source>
</evidence>
<evidence type="ECO:0000256" key="1">
    <source>
        <dbReference type="ARBA" id="ARBA00004496"/>
    </source>
</evidence>
<evidence type="ECO:0000256" key="4">
    <source>
        <dbReference type="ARBA" id="ARBA00022679"/>
    </source>
</evidence>
<name>A0A1F4XI86_9BACT</name>
<dbReference type="CDD" id="cd02440">
    <property type="entry name" value="AdoMet_MTases"/>
    <property type="match status" value="1"/>
</dbReference>
<dbReference type="GO" id="GO:0016423">
    <property type="term" value="F:tRNA (guanine) methyltransferase activity"/>
    <property type="evidence" value="ECO:0007669"/>
    <property type="project" value="TreeGrafter"/>
</dbReference>
<keyword evidence="2" id="KW-0963">Cytoplasm</keyword>
<dbReference type="PANTHER" id="PTHR14911:SF13">
    <property type="entry name" value="TRNA (GUANINE(6)-N2)-METHYLTRANSFERASE THUMP3"/>
    <property type="match status" value="1"/>
</dbReference>
<dbReference type="AlphaFoldDB" id="A0A1F4XI86"/>
<dbReference type="InterPro" id="IPR029063">
    <property type="entry name" value="SAM-dependent_MTases_sf"/>
</dbReference>
<keyword evidence="3" id="KW-0489">Methyltransferase</keyword>
<dbReference type="PROSITE" id="PS01261">
    <property type="entry name" value="UPF0020"/>
    <property type="match status" value="1"/>
</dbReference>
<evidence type="ECO:0000313" key="8">
    <source>
        <dbReference type="Proteomes" id="UP000177614"/>
    </source>
</evidence>
<comment type="caution">
    <text evidence="7">The sequence shown here is derived from an EMBL/GenBank/DDBJ whole genome shotgun (WGS) entry which is preliminary data.</text>
</comment>
<comment type="subcellular location">
    <subcellularLocation>
        <location evidence="1">Cytoplasm</location>
    </subcellularLocation>
</comment>
<dbReference type="GO" id="GO:0030488">
    <property type="term" value="P:tRNA methylation"/>
    <property type="evidence" value="ECO:0007669"/>
    <property type="project" value="TreeGrafter"/>
</dbReference>
<dbReference type="STRING" id="1817814.A2V81_00780"/>
<keyword evidence="4" id="KW-0808">Transferase</keyword>
<dbReference type="InterPro" id="IPR000241">
    <property type="entry name" value="RlmKL-like_Mtase"/>
</dbReference>
<reference evidence="7 8" key="1">
    <citation type="journal article" date="2016" name="Nat. Commun.">
        <title>Thousands of microbial genomes shed light on interconnected biogeochemical processes in an aquifer system.</title>
        <authorList>
            <person name="Anantharaman K."/>
            <person name="Brown C.T."/>
            <person name="Hug L.A."/>
            <person name="Sharon I."/>
            <person name="Castelle C.J."/>
            <person name="Probst A.J."/>
            <person name="Thomas B.C."/>
            <person name="Singh A."/>
            <person name="Wilkins M.J."/>
            <person name="Karaoz U."/>
            <person name="Brodie E.L."/>
            <person name="Williams K.H."/>
            <person name="Hubbard S.S."/>
            <person name="Banfield J.F."/>
        </authorList>
    </citation>
    <scope>NUCLEOTIDE SEQUENCE [LARGE SCALE GENOMIC DNA]</scope>
</reference>